<dbReference type="Gene3D" id="3.40.50.300">
    <property type="entry name" value="P-loop containing nucleotide triphosphate hydrolases"/>
    <property type="match status" value="1"/>
</dbReference>
<dbReference type="SUPFAM" id="SSF52540">
    <property type="entry name" value="P-loop containing nucleoside triphosphate hydrolases"/>
    <property type="match status" value="1"/>
</dbReference>
<dbReference type="InterPro" id="IPR012853">
    <property type="entry name" value="CPT"/>
</dbReference>
<dbReference type="PIRSF" id="PIRSF007531">
    <property type="entry name" value="CPT"/>
    <property type="match status" value="1"/>
</dbReference>
<name>A0ABW1YAV0_9DEIO</name>
<dbReference type="InterPro" id="IPR027417">
    <property type="entry name" value="P-loop_NTPase"/>
</dbReference>
<keyword evidence="2" id="KW-1185">Reference proteome</keyword>
<dbReference type="Proteomes" id="UP001596297">
    <property type="component" value="Unassembled WGS sequence"/>
</dbReference>
<comment type="caution">
    <text evidence="1">The sequence shown here is derived from an EMBL/GenBank/DDBJ whole genome shotgun (WGS) entry which is preliminary data.</text>
</comment>
<protein>
    <submittedName>
        <fullName evidence="1">Chloramphenicol phosphotransferase CPT family protein</fullName>
    </submittedName>
</protein>
<evidence type="ECO:0000313" key="1">
    <source>
        <dbReference type="EMBL" id="MFC6591401.1"/>
    </source>
</evidence>
<reference evidence="2" key="1">
    <citation type="journal article" date="2019" name="Int. J. Syst. Evol. Microbiol.">
        <title>The Global Catalogue of Microorganisms (GCM) 10K type strain sequencing project: providing services to taxonomists for standard genome sequencing and annotation.</title>
        <authorList>
            <consortium name="The Broad Institute Genomics Platform"/>
            <consortium name="The Broad Institute Genome Sequencing Center for Infectious Disease"/>
            <person name="Wu L."/>
            <person name="Ma J."/>
        </authorList>
    </citation>
    <scope>NUCLEOTIDE SEQUENCE [LARGE SCALE GENOMIC DNA]</scope>
    <source>
        <strain evidence="2">CGMCC 1.15772</strain>
    </source>
</reference>
<sequence length="172" mass="19243">MMPGSLILLNGASCAGKSTLCRALQTALPEPFLFFSMDFFLFGQVLPRDEAGKLRDYQLIRPQVFQGFYNCLPALLDAGNNLVVETILENAEQTGQLQAAVRGYEVFWVGIQCPVSELERREQARGDRRVGDARRDAETVHTFVSYDLELHCTDDLSGNVARVVNAWQARQT</sequence>
<organism evidence="1 2">
    <name type="scientific">Deinococcus lacus</name>
    <dbReference type="NCBI Taxonomy" id="392561"/>
    <lineage>
        <taxon>Bacteria</taxon>
        <taxon>Thermotogati</taxon>
        <taxon>Deinococcota</taxon>
        <taxon>Deinococci</taxon>
        <taxon>Deinococcales</taxon>
        <taxon>Deinococcaceae</taxon>
        <taxon>Deinococcus</taxon>
    </lineage>
</organism>
<evidence type="ECO:0000313" key="2">
    <source>
        <dbReference type="Proteomes" id="UP001596297"/>
    </source>
</evidence>
<dbReference type="Pfam" id="PF07931">
    <property type="entry name" value="CPT"/>
    <property type="match status" value="1"/>
</dbReference>
<dbReference type="EMBL" id="JBHSWD010000001">
    <property type="protein sequence ID" value="MFC6591401.1"/>
    <property type="molecule type" value="Genomic_DNA"/>
</dbReference>
<accession>A0ABW1YAV0</accession>
<dbReference type="RefSeq" id="WP_380082402.1">
    <property type="nucleotide sequence ID" value="NZ_JBHSWD010000001.1"/>
</dbReference>
<gene>
    <name evidence="1" type="ORF">ACFP81_04825</name>
</gene>
<proteinExistence type="predicted"/>